<dbReference type="AlphaFoldDB" id="A0A2P6PTU9"/>
<keyword evidence="2" id="KW-1185">Reference proteome</keyword>
<sequence>MGYVSRRKMEGYLYPLNKQLEKGFEEFLQRSLDFQQQHEINVVFYLDFH</sequence>
<dbReference type="Gramene" id="PRQ25350">
    <property type="protein sequence ID" value="PRQ25350"/>
    <property type="gene ID" value="RchiOBHm_Chr6g0282741"/>
</dbReference>
<evidence type="ECO:0000313" key="2">
    <source>
        <dbReference type="Proteomes" id="UP000238479"/>
    </source>
</evidence>
<gene>
    <name evidence="1" type="ORF">RchiOBHm_Chr6g0282741</name>
</gene>
<protein>
    <submittedName>
        <fullName evidence="1">Uncharacterized protein</fullName>
    </submittedName>
</protein>
<organism evidence="1 2">
    <name type="scientific">Rosa chinensis</name>
    <name type="common">China rose</name>
    <dbReference type="NCBI Taxonomy" id="74649"/>
    <lineage>
        <taxon>Eukaryota</taxon>
        <taxon>Viridiplantae</taxon>
        <taxon>Streptophyta</taxon>
        <taxon>Embryophyta</taxon>
        <taxon>Tracheophyta</taxon>
        <taxon>Spermatophyta</taxon>
        <taxon>Magnoliopsida</taxon>
        <taxon>eudicotyledons</taxon>
        <taxon>Gunneridae</taxon>
        <taxon>Pentapetalae</taxon>
        <taxon>rosids</taxon>
        <taxon>fabids</taxon>
        <taxon>Rosales</taxon>
        <taxon>Rosaceae</taxon>
        <taxon>Rosoideae</taxon>
        <taxon>Rosoideae incertae sedis</taxon>
        <taxon>Rosa</taxon>
    </lineage>
</organism>
<dbReference type="EMBL" id="PDCK01000044">
    <property type="protein sequence ID" value="PRQ25350.1"/>
    <property type="molecule type" value="Genomic_DNA"/>
</dbReference>
<accession>A0A2P6PTU9</accession>
<name>A0A2P6PTU9_ROSCH</name>
<proteinExistence type="predicted"/>
<evidence type="ECO:0000313" key="1">
    <source>
        <dbReference type="EMBL" id="PRQ25350.1"/>
    </source>
</evidence>
<reference evidence="1 2" key="1">
    <citation type="journal article" date="2018" name="Nat. Genet.">
        <title>The Rosa genome provides new insights in the design of modern roses.</title>
        <authorList>
            <person name="Bendahmane M."/>
        </authorList>
    </citation>
    <scope>NUCLEOTIDE SEQUENCE [LARGE SCALE GENOMIC DNA]</scope>
    <source>
        <strain evidence="2">cv. Old Blush</strain>
    </source>
</reference>
<dbReference type="Proteomes" id="UP000238479">
    <property type="component" value="Chromosome 6"/>
</dbReference>
<comment type="caution">
    <text evidence="1">The sequence shown here is derived from an EMBL/GenBank/DDBJ whole genome shotgun (WGS) entry which is preliminary data.</text>
</comment>